<evidence type="ECO:0008006" key="3">
    <source>
        <dbReference type="Google" id="ProtNLM"/>
    </source>
</evidence>
<gene>
    <name evidence="1" type="ORF">ACFSM0_04995</name>
</gene>
<protein>
    <recommendedName>
        <fullName evidence="3">Phage tail protein</fullName>
    </recommendedName>
</protein>
<proteinExistence type="predicted"/>
<reference evidence="2" key="1">
    <citation type="journal article" date="2019" name="Int. J. Syst. Evol. Microbiol.">
        <title>The Global Catalogue of Microorganisms (GCM) 10K type strain sequencing project: providing services to taxonomists for standard genome sequencing and annotation.</title>
        <authorList>
            <consortium name="The Broad Institute Genomics Platform"/>
            <consortium name="The Broad Institute Genome Sequencing Center for Infectious Disease"/>
            <person name="Wu L."/>
            <person name="Ma J."/>
        </authorList>
    </citation>
    <scope>NUCLEOTIDE SEQUENCE [LARGE SCALE GENOMIC DNA]</scope>
    <source>
        <strain evidence="2">CCUG 55131</strain>
    </source>
</reference>
<dbReference type="RefSeq" id="WP_377387931.1">
    <property type="nucleotide sequence ID" value="NZ_JBHUIX010000004.1"/>
</dbReference>
<organism evidence="1 2">
    <name type="scientific">Rhodobacter lacus</name>
    <dbReference type="NCBI Taxonomy" id="1641972"/>
    <lineage>
        <taxon>Bacteria</taxon>
        <taxon>Pseudomonadati</taxon>
        <taxon>Pseudomonadota</taxon>
        <taxon>Alphaproteobacteria</taxon>
        <taxon>Rhodobacterales</taxon>
        <taxon>Rhodobacter group</taxon>
        <taxon>Rhodobacter</taxon>
    </lineage>
</organism>
<evidence type="ECO:0000313" key="2">
    <source>
        <dbReference type="Proteomes" id="UP001597413"/>
    </source>
</evidence>
<sequence>MAAYYNTGTIAVTNGSAAVTGAGTSWAQIVRAGDQLIAPDGRSYVIAAVPSATSLTLSRAYLGATATAQAYDILFTAGRDADVATQLAALISAYQEIYDGAGQGKFGDGTLAAPGLRFAADLDTGFYRPGANQLAFAEGGVDRGRIYGRKNIIGTVAQSGGVPTGAVIEGGTNANGDYVRFADGTQICGTTIQGLTTGPMTRAWPAAFAASPRVSAVSTSASVPRIVTVANNSATAIDIYVWDTAGGLTNGFASLTAFGRWF</sequence>
<comment type="caution">
    <text evidence="1">The sequence shown here is derived from an EMBL/GenBank/DDBJ whole genome shotgun (WGS) entry which is preliminary data.</text>
</comment>
<name>A0ABW5A7G8_9RHOB</name>
<accession>A0ABW5A7G8</accession>
<evidence type="ECO:0000313" key="1">
    <source>
        <dbReference type="EMBL" id="MFD2173446.1"/>
    </source>
</evidence>
<dbReference type="Proteomes" id="UP001597413">
    <property type="component" value="Unassembled WGS sequence"/>
</dbReference>
<dbReference type="EMBL" id="JBHUIX010000004">
    <property type="protein sequence ID" value="MFD2173446.1"/>
    <property type="molecule type" value="Genomic_DNA"/>
</dbReference>
<keyword evidence="2" id="KW-1185">Reference proteome</keyword>